<dbReference type="Proteomes" id="UP000012015">
    <property type="component" value="Unassembled WGS sequence"/>
</dbReference>
<gene>
    <name evidence="1" type="ORF">ADIAG_03313</name>
</gene>
<comment type="caution">
    <text evidence="1">The sequence shown here is derived from an EMBL/GenBank/DDBJ whole genome shotgun (WGS) entry which is preliminary data.</text>
</comment>
<proteinExistence type="predicted"/>
<dbReference type="RefSeq" id="WP_007272480.1">
    <property type="nucleotide sequence ID" value="NZ_AOCK01000010.1"/>
</dbReference>
<dbReference type="STRING" id="1276920.ADIAG_03313"/>
<dbReference type="AlphaFoldDB" id="M7NG65"/>
<evidence type="ECO:0000313" key="1">
    <source>
        <dbReference type="EMBL" id="EMQ97518.1"/>
    </source>
</evidence>
<reference evidence="1 2" key="1">
    <citation type="journal article" date="2013" name="Genome Announc.">
        <title>Draft Genome Sequence of Arthrobacter gangotriensis Strain Lz1yT, Isolated from a Penguin Rookery Soil Sample Collected in Antarctica, near the Indian Station Dakshin Gangotri.</title>
        <authorList>
            <person name="Shivaji S."/>
            <person name="Ara S."/>
            <person name="Bandi S."/>
            <person name="Singh A."/>
            <person name="Kumar Pinnaka A."/>
        </authorList>
    </citation>
    <scope>NUCLEOTIDE SEQUENCE [LARGE SCALE GENOMIC DNA]</scope>
    <source>
        <strain evidence="1 2">Lz1y</strain>
    </source>
</reference>
<accession>M7NG65</accession>
<organism evidence="1 2">
    <name type="scientific">Paeniglutamicibacter gangotriensis Lz1y</name>
    <dbReference type="NCBI Taxonomy" id="1276920"/>
    <lineage>
        <taxon>Bacteria</taxon>
        <taxon>Bacillati</taxon>
        <taxon>Actinomycetota</taxon>
        <taxon>Actinomycetes</taxon>
        <taxon>Micrococcales</taxon>
        <taxon>Micrococcaceae</taxon>
        <taxon>Paeniglutamicibacter</taxon>
    </lineage>
</organism>
<keyword evidence="2" id="KW-1185">Reference proteome</keyword>
<name>M7NG65_9MICC</name>
<dbReference type="PATRIC" id="fig|1276920.7.peg.3319"/>
<evidence type="ECO:0000313" key="2">
    <source>
        <dbReference type="Proteomes" id="UP000012015"/>
    </source>
</evidence>
<protein>
    <submittedName>
        <fullName evidence="1">Uncharacterized protein</fullName>
    </submittedName>
</protein>
<sequence>MEPTKKAAILGAILLALVLLVIGAGIVIGSTGMLSGAAVPESYGMQLPLGG</sequence>
<dbReference type="EMBL" id="AOCK01000010">
    <property type="protein sequence ID" value="EMQ97518.1"/>
    <property type="molecule type" value="Genomic_DNA"/>
</dbReference>